<dbReference type="CDD" id="cd00593">
    <property type="entry name" value="RIBOc"/>
    <property type="match status" value="1"/>
</dbReference>
<dbReference type="InterPro" id="IPR000999">
    <property type="entry name" value="RNase_III_dom"/>
</dbReference>
<feature type="domain" description="RNase III" evidence="2">
    <location>
        <begin position="34"/>
        <end position="148"/>
    </location>
</feature>
<dbReference type="PROSITE" id="PS50142">
    <property type="entry name" value="RNASE_3_2"/>
    <property type="match status" value="1"/>
</dbReference>
<name>A0A5K1JWI2_9APHY</name>
<gene>
    <name evidence="3" type="primary">Q56056</name>
</gene>
<dbReference type="SUPFAM" id="SSF69065">
    <property type="entry name" value="RNase III domain-like"/>
    <property type="match status" value="1"/>
</dbReference>
<feature type="compositionally biased region" description="Polar residues" evidence="1">
    <location>
        <begin position="198"/>
        <end position="220"/>
    </location>
</feature>
<keyword evidence="3" id="KW-0378">Hydrolase</keyword>
<dbReference type="GO" id="GO:0006396">
    <property type="term" value="P:RNA processing"/>
    <property type="evidence" value="ECO:0007669"/>
    <property type="project" value="InterPro"/>
</dbReference>
<dbReference type="InterPro" id="IPR036389">
    <property type="entry name" value="RNase_III_sf"/>
</dbReference>
<dbReference type="Gene3D" id="1.10.1520.10">
    <property type="entry name" value="Ribonuclease III domain"/>
    <property type="match status" value="1"/>
</dbReference>
<dbReference type="SMART" id="SM00535">
    <property type="entry name" value="RIBOc"/>
    <property type="match status" value="1"/>
</dbReference>
<evidence type="ECO:0000313" key="3">
    <source>
        <dbReference type="EMBL" id="VWO96701.1"/>
    </source>
</evidence>
<dbReference type="EMBL" id="LR725850">
    <property type="protein sequence ID" value="VWO96701.1"/>
    <property type="molecule type" value="Genomic_DNA"/>
</dbReference>
<accession>A0A5K1JWI2</accession>
<dbReference type="GO" id="GO:0004525">
    <property type="term" value="F:ribonuclease III activity"/>
    <property type="evidence" value="ECO:0007669"/>
    <property type="project" value="UniProtKB-EC"/>
</dbReference>
<protein>
    <submittedName>
        <fullName evidence="3">Ribonuclease 3 (RNase III))</fullName>
        <ecNumber evidence="3">3.1.26.3</ecNumber>
    </submittedName>
</protein>
<reference evidence="3" key="1">
    <citation type="submission" date="2019-10" db="EMBL/GenBank/DDBJ databases">
        <authorList>
            <person name="Nor Muhammad N."/>
        </authorList>
    </citation>
    <scope>NUCLEOTIDE SEQUENCE</scope>
</reference>
<organism evidence="3">
    <name type="scientific">Ganoderma boninense</name>
    <dbReference type="NCBI Taxonomy" id="34458"/>
    <lineage>
        <taxon>Eukaryota</taxon>
        <taxon>Fungi</taxon>
        <taxon>Dikarya</taxon>
        <taxon>Basidiomycota</taxon>
        <taxon>Agaricomycotina</taxon>
        <taxon>Agaricomycetes</taxon>
        <taxon>Polyporales</taxon>
        <taxon>Polyporaceae</taxon>
        <taxon>Ganoderma</taxon>
    </lineage>
</organism>
<proteinExistence type="predicted"/>
<evidence type="ECO:0000259" key="2">
    <source>
        <dbReference type="PROSITE" id="PS50142"/>
    </source>
</evidence>
<dbReference type="EC" id="3.1.26.3" evidence="3"/>
<evidence type="ECO:0000256" key="1">
    <source>
        <dbReference type="SAM" id="MobiDB-lite"/>
    </source>
</evidence>
<dbReference type="Pfam" id="PF00636">
    <property type="entry name" value="Ribonuclease_3"/>
    <property type="match status" value="1"/>
</dbReference>
<feature type="compositionally biased region" description="Low complexity" evidence="1">
    <location>
        <begin position="343"/>
        <end position="355"/>
    </location>
</feature>
<feature type="region of interest" description="Disordered" evidence="1">
    <location>
        <begin position="298"/>
        <end position="372"/>
    </location>
</feature>
<dbReference type="AlphaFoldDB" id="A0A5K1JWI2"/>
<dbReference type="PROSITE" id="PS00517">
    <property type="entry name" value="RNASE_3_1"/>
    <property type="match status" value="1"/>
</dbReference>
<feature type="region of interest" description="Disordered" evidence="1">
    <location>
        <begin position="186"/>
        <end position="248"/>
    </location>
</feature>
<sequence length="433" mass="47406">MAPTQLLQYAINKAADHPTYTAGLPPLSDKRWMEILNKSDYTAKENDRLEFVGDALMYAALARQMYKQYPDGNPHFYTCLRGALNSNATFSRISEKMEFYCVSSMVLQGLTRRTFGEGTLAPLKSKGQVKLTADLFETIVAAYYWDSGFEALARWVGDTYRPLIKAAADEYDNYRRQNGQFRAKYLPTKPGHAPGRLSFTSPTPSNGAPSDSTKRPSNQVIAIKHQRRTVEKIKARSPRSPPLKRAVLGSPNVVPKVGVAPAKTRAKALVTASITKAMQVAPSVPKTVVFIDLTQESDSDDRGVASPGLQSRAMPSLPRRKVLVQKQPTVSGRARVRVPHLAPPSTLASSALTAARAGPGGHGSSSSESEDEMLLETMLAADTSDSDMDCSSSDVESPIRRPGYLQLLGPTCVDGDRSDALPRWRSYNKDPIW</sequence>